<sequence length="240" mass="25982">MSSAGCELTPMRQGLKRARDSGVPRIQAYPGFRRAQGVKPVVPMFDEPKKIALRMLALIQAAVSDAVASNRELPVKRRFDGFAAAGTKSVRISRNGGCDTIKGAMQRPADMTTYRATPPLAACSLPVRSASDASSACHHQTNGTVSLGVTASPKQFPKRATITSHVAALTMWGIRGLVCWSPPRQNSAMQELERKAAASRLDRPNIKTSPRKDSKEGDDSYDGEQILSRSRIMALPIHVE</sequence>
<reference evidence="3" key="1">
    <citation type="journal article" date="2015" name="Genome Announc.">
        <title>Draft genome sequence of the cellulolytic fungus Chaetomium globosum.</title>
        <authorList>
            <person name="Cuomo C.A."/>
            <person name="Untereiner W.A."/>
            <person name="Ma L.-J."/>
            <person name="Grabherr M."/>
            <person name="Birren B.W."/>
        </authorList>
    </citation>
    <scope>NUCLEOTIDE SEQUENCE [LARGE SCALE GENOMIC DNA]</scope>
    <source>
        <strain evidence="3">ATCC 6205 / CBS 148.51 / DSM 1962 / NBRC 6347 / NRRL 1970</strain>
    </source>
</reference>
<accession>Q2HI60</accession>
<protein>
    <submittedName>
        <fullName evidence="2">Uncharacterized protein</fullName>
    </submittedName>
</protein>
<dbReference type="AlphaFoldDB" id="Q2HI60"/>
<feature type="compositionally biased region" description="Basic and acidic residues" evidence="1">
    <location>
        <begin position="191"/>
        <end position="218"/>
    </location>
</feature>
<dbReference type="VEuPathDB" id="FungiDB:CHGG_00094"/>
<dbReference type="RefSeq" id="XP_001219315.1">
    <property type="nucleotide sequence ID" value="XM_001219314.1"/>
</dbReference>
<name>Q2HI60_CHAGB</name>
<dbReference type="HOGENOM" id="CLU_1156259_0_0_1"/>
<gene>
    <name evidence="2" type="ORF">CHGG_00094</name>
</gene>
<feature type="region of interest" description="Disordered" evidence="1">
    <location>
        <begin position="190"/>
        <end position="225"/>
    </location>
</feature>
<evidence type="ECO:0000313" key="3">
    <source>
        <dbReference type="Proteomes" id="UP000001056"/>
    </source>
</evidence>
<dbReference type="Proteomes" id="UP000001056">
    <property type="component" value="Unassembled WGS sequence"/>
</dbReference>
<evidence type="ECO:0000256" key="1">
    <source>
        <dbReference type="SAM" id="MobiDB-lite"/>
    </source>
</evidence>
<dbReference type="GeneID" id="4388319"/>
<organism evidence="2 3">
    <name type="scientific">Chaetomium globosum (strain ATCC 6205 / CBS 148.51 / DSM 1962 / NBRC 6347 / NRRL 1970)</name>
    <name type="common">Soil fungus</name>
    <dbReference type="NCBI Taxonomy" id="306901"/>
    <lineage>
        <taxon>Eukaryota</taxon>
        <taxon>Fungi</taxon>
        <taxon>Dikarya</taxon>
        <taxon>Ascomycota</taxon>
        <taxon>Pezizomycotina</taxon>
        <taxon>Sordariomycetes</taxon>
        <taxon>Sordariomycetidae</taxon>
        <taxon>Sordariales</taxon>
        <taxon>Chaetomiaceae</taxon>
        <taxon>Chaetomium</taxon>
    </lineage>
</organism>
<dbReference type="EMBL" id="CH408029">
    <property type="protein sequence ID" value="EAQ91859.1"/>
    <property type="molecule type" value="Genomic_DNA"/>
</dbReference>
<keyword evidence="3" id="KW-1185">Reference proteome</keyword>
<feature type="region of interest" description="Disordered" evidence="1">
    <location>
        <begin position="1"/>
        <end position="20"/>
    </location>
</feature>
<dbReference type="InParanoid" id="Q2HI60"/>
<proteinExistence type="predicted"/>
<evidence type="ECO:0000313" key="2">
    <source>
        <dbReference type="EMBL" id="EAQ91859.1"/>
    </source>
</evidence>